<feature type="chain" id="PRO_5004733924" description="Secreted protein" evidence="1">
    <location>
        <begin position="24"/>
        <end position="100"/>
    </location>
</feature>
<feature type="signal peptide" evidence="1">
    <location>
        <begin position="1"/>
        <end position="23"/>
    </location>
</feature>
<accession>V5GFE8</accession>
<keyword evidence="1" id="KW-0732">Signal</keyword>
<evidence type="ECO:0008006" key="3">
    <source>
        <dbReference type="Google" id="ProtNLM"/>
    </source>
</evidence>
<dbReference type="EMBL" id="GANP01015573">
    <property type="protein sequence ID" value="JAB68895.1"/>
    <property type="molecule type" value="mRNA"/>
</dbReference>
<sequence length="100" mass="11671">MITRGSALWRRVWLLKFGASAAAVAPRQSWRRMFMLERRVTNSLPLSFVNFSVRRSFVMKRVMEASDGGTRFRRIHTLLPKETSTYVHAPRLTRRSTSTK</sequence>
<evidence type="ECO:0000313" key="2">
    <source>
        <dbReference type="EMBL" id="JAB68895.1"/>
    </source>
</evidence>
<dbReference type="AlphaFoldDB" id="V5GFE8"/>
<organism evidence="2">
    <name type="scientific">Ixodes ricinus</name>
    <name type="common">Common tick</name>
    <name type="synonym">Acarus ricinus</name>
    <dbReference type="NCBI Taxonomy" id="34613"/>
    <lineage>
        <taxon>Eukaryota</taxon>
        <taxon>Metazoa</taxon>
        <taxon>Ecdysozoa</taxon>
        <taxon>Arthropoda</taxon>
        <taxon>Chelicerata</taxon>
        <taxon>Arachnida</taxon>
        <taxon>Acari</taxon>
        <taxon>Parasitiformes</taxon>
        <taxon>Ixodida</taxon>
        <taxon>Ixodoidea</taxon>
        <taxon>Ixodidae</taxon>
        <taxon>Ixodinae</taxon>
        <taxon>Ixodes</taxon>
    </lineage>
</organism>
<proteinExistence type="evidence at transcript level"/>
<reference evidence="2" key="1">
    <citation type="journal article" date="2015" name="Sci. Rep.">
        <title>Tissue- and time-dependent transcription in Ixodes ricinus salivary glands and midguts when blood feeding on the vertebrate host.</title>
        <authorList>
            <person name="Kotsyfakis M."/>
            <person name="Schwarz A."/>
            <person name="Erhart J."/>
            <person name="Ribeiro J.M."/>
        </authorList>
    </citation>
    <scope>NUCLEOTIDE SEQUENCE</scope>
    <source>
        <tissue evidence="2">Salivary gland and midgut</tissue>
    </source>
</reference>
<name>V5GFE8_IXORI</name>
<evidence type="ECO:0000256" key="1">
    <source>
        <dbReference type="SAM" id="SignalP"/>
    </source>
</evidence>
<protein>
    <recommendedName>
        <fullName evidence="3">Secreted protein</fullName>
    </recommendedName>
</protein>